<keyword evidence="5" id="KW-1185">Reference proteome</keyword>
<gene>
    <name evidence="4" type="primary">KAO1</name>
    <name evidence="4" type="ORF">QJS10_CPB19g01126</name>
</gene>
<dbReference type="GO" id="GO:0004497">
    <property type="term" value="F:monooxygenase activity"/>
    <property type="evidence" value="ECO:0007669"/>
    <property type="project" value="InterPro"/>
</dbReference>
<dbReference type="GO" id="GO:0016705">
    <property type="term" value="F:oxidoreductase activity, acting on paired donors, with incorporation or reduction of molecular oxygen"/>
    <property type="evidence" value="ECO:0007669"/>
    <property type="project" value="InterPro"/>
</dbReference>
<dbReference type="Pfam" id="PF00067">
    <property type="entry name" value="p450"/>
    <property type="match status" value="1"/>
</dbReference>
<organism evidence="4 5">
    <name type="scientific">Acorus calamus</name>
    <name type="common">Sweet flag</name>
    <dbReference type="NCBI Taxonomy" id="4465"/>
    <lineage>
        <taxon>Eukaryota</taxon>
        <taxon>Viridiplantae</taxon>
        <taxon>Streptophyta</taxon>
        <taxon>Embryophyta</taxon>
        <taxon>Tracheophyta</taxon>
        <taxon>Spermatophyta</taxon>
        <taxon>Magnoliopsida</taxon>
        <taxon>Liliopsida</taxon>
        <taxon>Acoraceae</taxon>
        <taxon>Acorus</taxon>
    </lineage>
</organism>
<dbReference type="InterPro" id="IPR036396">
    <property type="entry name" value="Cyt_P450_sf"/>
</dbReference>
<reference evidence="4" key="2">
    <citation type="submission" date="2023-06" db="EMBL/GenBank/DDBJ databases">
        <authorList>
            <person name="Ma L."/>
            <person name="Liu K.-W."/>
            <person name="Li Z."/>
            <person name="Hsiao Y.-Y."/>
            <person name="Qi Y."/>
            <person name="Fu T."/>
            <person name="Tang G."/>
            <person name="Zhang D."/>
            <person name="Sun W.-H."/>
            <person name="Liu D.-K."/>
            <person name="Li Y."/>
            <person name="Chen G.-Z."/>
            <person name="Liu X.-D."/>
            <person name="Liao X.-Y."/>
            <person name="Jiang Y.-T."/>
            <person name="Yu X."/>
            <person name="Hao Y."/>
            <person name="Huang J."/>
            <person name="Zhao X.-W."/>
            <person name="Ke S."/>
            <person name="Chen Y.-Y."/>
            <person name="Wu W.-L."/>
            <person name="Hsu J.-L."/>
            <person name="Lin Y.-F."/>
            <person name="Huang M.-D."/>
            <person name="Li C.-Y."/>
            <person name="Huang L."/>
            <person name="Wang Z.-W."/>
            <person name="Zhao X."/>
            <person name="Zhong W.-Y."/>
            <person name="Peng D.-H."/>
            <person name="Ahmad S."/>
            <person name="Lan S."/>
            <person name="Zhang J.-S."/>
            <person name="Tsai W.-C."/>
            <person name="Van De Peer Y."/>
            <person name="Liu Z.-J."/>
        </authorList>
    </citation>
    <scope>NUCLEOTIDE SEQUENCE</scope>
    <source>
        <strain evidence="4">CP</strain>
        <tissue evidence="4">Leaves</tissue>
    </source>
</reference>
<dbReference type="Gene3D" id="1.10.630.10">
    <property type="entry name" value="Cytochrome P450"/>
    <property type="match status" value="1"/>
</dbReference>
<proteinExistence type="inferred from homology"/>
<dbReference type="GO" id="GO:0010268">
    <property type="term" value="P:brassinosteroid homeostasis"/>
    <property type="evidence" value="ECO:0007669"/>
    <property type="project" value="TreeGrafter"/>
</dbReference>
<dbReference type="InterPro" id="IPR002397">
    <property type="entry name" value="Cyt_P450_B"/>
</dbReference>
<dbReference type="GO" id="GO:0016125">
    <property type="term" value="P:sterol metabolic process"/>
    <property type="evidence" value="ECO:0007669"/>
    <property type="project" value="TreeGrafter"/>
</dbReference>
<dbReference type="GO" id="GO:0005506">
    <property type="term" value="F:iron ion binding"/>
    <property type="evidence" value="ECO:0007669"/>
    <property type="project" value="InterPro"/>
</dbReference>
<evidence type="ECO:0000313" key="4">
    <source>
        <dbReference type="EMBL" id="KAK1287059.1"/>
    </source>
</evidence>
<dbReference type="Proteomes" id="UP001180020">
    <property type="component" value="Unassembled WGS sequence"/>
</dbReference>
<dbReference type="PRINTS" id="PR00359">
    <property type="entry name" value="BP450"/>
</dbReference>
<reference evidence="4" key="1">
    <citation type="journal article" date="2023" name="Nat. Commun.">
        <title>Diploid and tetraploid genomes of Acorus and the evolution of monocots.</title>
        <authorList>
            <person name="Ma L."/>
            <person name="Liu K.W."/>
            <person name="Li Z."/>
            <person name="Hsiao Y.Y."/>
            <person name="Qi Y."/>
            <person name="Fu T."/>
            <person name="Tang G.D."/>
            <person name="Zhang D."/>
            <person name="Sun W.H."/>
            <person name="Liu D.K."/>
            <person name="Li Y."/>
            <person name="Chen G.Z."/>
            <person name="Liu X.D."/>
            <person name="Liao X.Y."/>
            <person name="Jiang Y.T."/>
            <person name="Yu X."/>
            <person name="Hao Y."/>
            <person name="Huang J."/>
            <person name="Zhao X.W."/>
            <person name="Ke S."/>
            <person name="Chen Y.Y."/>
            <person name="Wu W.L."/>
            <person name="Hsu J.L."/>
            <person name="Lin Y.F."/>
            <person name="Huang M.D."/>
            <person name="Li C.Y."/>
            <person name="Huang L."/>
            <person name="Wang Z.W."/>
            <person name="Zhao X."/>
            <person name="Zhong W.Y."/>
            <person name="Peng D.H."/>
            <person name="Ahmad S."/>
            <person name="Lan S."/>
            <person name="Zhang J.S."/>
            <person name="Tsai W.C."/>
            <person name="Van de Peer Y."/>
            <person name="Liu Z.J."/>
        </authorList>
    </citation>
    <scope>NUCLEOTIDE SEQUENCE</scope>
    <source>
        <strain evidence="4">CP</strain>
    </source>
</reference>
<evidence type="ECO:0000256" key="1">
    <source>
        <dbReference type="ARBA" id="ARBA00010617"/>
    </source>
</evidence>
<dbReference type="InterPro" id="IPR001128">
    <property type="entry name" value="Cyt_P450"/>
</dbReference>
<dbReference type="GO" id="GO:0020037">
    <property type="term" value="F:heme binding"/>
    <property type="evidence" value="ECO:0007669"/>
    <property type="project" value="InterPro"/>
</dbReference>
<keyword evidence="3" id="KW-0408">Iron</keyword>
<comment type="caution">
    <text evidence="4">The sequence shown here is derived from an EMBL/GenBank/DDBJ whole genome shotgun (WGS) entry which is preliminary data.</text>
</comment>
<protein>
    <submittedName>
        <fullName evidence="4">Ent-kaurenoic acid oxidase 1</fullName>
    </submittedName>
</protein>
<dbReference type="PANTHER" id="PTHR24286">
    <property type="entry name" value="CYTOCHROME P450 26"/>
    <property type="match status" value="1"/>
</dbReference>
<accession>A0AAV9CFB5</accession>
<keyword evidence="2" id="KW-0479">Metal-binding</keyword>
<evidence type="ECO:0000313" key="5">
    <source>
        <dbReference type="Proteomes" id="UP001180020"/>
    </source>
</evidence>
<dbReference type="PANTHER" id="PTHR24286:SF12">
    <property type="entry name" value="CYTOCHROME P450 FAMILY PROTEIN, EXPRESSED"/>
    <property type="match status" value="1"/>
</dbReference>
<sequence length="481" mass="55115">MGVPFFGDMLSFLWFFKIVSRPDDFIRAKKESEEQNYDRYGEGVGLYKSHLFGEPSIIACSPAVNKFILQSADLFPIRWPDPTLLGKSTLATSHGDQHRRLRNFVLGAINRPESLARIALSVQPGITAALQSWAEKGSIVTFQNICKMFVSLEAGPLQDKLDEYFTGLVAGFRAQPFNFPGTAYRHALQCRKKLTDEFRRELVKRKQLGHERSGLMDDDLMDRMMKMKDEQGMKMGDDEVVDNITNLILGGYEATSLSIVWAVYHLAKSPDVLRRLRNENKDMSEMKGEDFLTVEDVSKLKYTAKVVEEMIRLANVSVMVFRRAAKDVNYQGYKIPKDWKVLIWLRTLHMDPLYFDNPLSFNPDRWNCPQLLPPSLIFDRHCHRSIRSNRRPIFIKSFSPAVSIKPPSQLDFDRRLRPKIVYDPLLSNFESPKAIFRLYDTFLLLGLSSKVLLIHISKGGGNLEMIDAVSPIDVVTRILNN</sequence>
<comment type="similarity">
    <text evidence="1">Belongs to the cytochrome P450 family.</text>
</comment>
<evidence type="ECO:0000256" key="3">
    <source>
        <dbReference type="ARBA" id="ARBA00023004"/>
    </source>
</evidence>
<dbReference type="EMBL" id="JAUJYO010000019">
    <property type="protein sequence ID" value="KAK1287059.1"/>
    <property type="molecule type" value="Genomic_DNA"/>
</dbReference>
<dbReference type="SUPFAM" id="SSF48264">
    <property type="entry name" value="Cytochrome P450"/>
    <property type="match status" value="1"/>
</dbReference>
<dbReference type="GO" id="GO:0016132">
    <property type="term" value="P:brassinosteroid biosynthetic process"/>
    <property type="evidence" value="ECO:0007669"/>
    <property type="project" value="TreeGrafter"/>
</dbReference>
<evidence type="ECO:0000256" key="2">
    <source>
        <dbReference type="ARBA" id="ARBA00022723"/>
    </source>
</evidence>
<name>A0AAV9CFB5_ACOCL</name>
<dbReference type="AlphaFoldDB" id="A0AAV9CFB5"/>